<keyword evidence="1" id="KW-1133">Transmembrane helix</keyword>
<dbReference type="InterPro" id="IPR000160">
    <property type="entry name" value="GGDEF_dom"/>
</dbReference>
<dbReference type="Pfam" id="PF00990">
    <property type="entry name" value="GGDEF"/>
    <property type="match status" value="1"/>
</dbReference>
<dbReference type="SMART" id="SM00267">
    <property type="entry name" value="GGDEF"/>
    <property type="match status" value="1"/>
</dbReference>
<dbReference type="InterPro" id="IPR029787">
    <property type="entry name" value="Nucleotide_cyclase"/>
</dbReference>
<name>A0A6J6BRU9_9ZZZZ</name>
<gene>
    <name evidence="3" type="ORF">UFOPK1505_00228</name>
</gene>
<dbReference type="AlphaFoldDB" id="A0A6J6BRU9"/>
<feature type="transmembrane region" description="Helical" evidence="1">
    <location>
        <begin position="79"/>
        <end position="97"/>
    </location>
</feature>
<keyword evidence="1" id="KW-0812">Transmembrane</keyword>
<sequence length="447" mass="48924">MIHLIVRFLLVQPNIFIDLILFNLIGLLASVIALNAPLVTDRVVAITIGSSLVIWSVGSFLSTWSSFYSSPIPMWLPDFLYSLFYPLLFFGVIRTFTKRVKIAALELLDTAIIAIGLTSVLTAFLLKPAMIEFDGGAFTVFISILYPVGDIVLLAIALVYALLSPISIRSFLLCSGIFSFALSDLFFIWSSINTRYEFGAITDDAWIIGLFLISLSLSHDCAQVKFFDKISSYSATISLIASASLLGIAALNPGYFPEFILLPAFITIALAFIRMSFALQEANTASSERVLARTDELTGLSNRRNFLQELAKRNSGYIFLLDLNGFKNINDSLGHEAGDQLLKQVANRFNRVISDAGLLARLGGDEFGVLAQVDQEHATELALGIRATLSYPISLPHKQVKIDVSIGYAPIDEAGGSSNCLGLADLAMYEAKRSKSGVLMWQGEKIK</sequence>
<keyword evidence="1" id="KW-0472">Membrane</keyword>
<evidence type="ECO:0000313" key="3">
    <source>
        <dbReference type="EMBL" id="CAB4541722.1"/>
    </source>
</evidence>
<feature type="transmembrane region" description="Helical" evidence="1">
    <location>
        <begin position="170"/>
        <end position="192"/>
    </location>
</feature>
<feature type="domain" description="GGDEF" evidence="2">
    <location>
        <begin position="314"/>
        <end position="443"/>
    </location>
</feature>
<feature type="transmembrane region" description="Helical" evidence="1">
    <location>
        <begin position="104"/>
        <end position="126"/>
    </location>
</feature>
<proteinExistence type="predicted"/>
<evidence type="ECO:0000259" key="2">
    <source>
        <dbReference type="PROSITE" id="PS50887"/>
    </source>
</evidence>
<protein>
    <submittedName>
        <fullName evidence="3">Unannotated protein</fullName>
    </submittedName>
</protein>
<dbReference type="CDD" id="cd01949">
    <property type="entry name" value="GGDEF"/>
    <property type="match status" value="1"/>
</dbReference>
<feature type="transmembrane region" description="Helical" evidence="1">
    <location>
        <begin position="255"/>
        <end position="273"/>
    </location>
</feature>
<dbReference type="PANTHER" id="PTHR46663:SF2">
    <property type="entry name" value="GGDEF DOMAIN-CONTAINING PROTEIN"/>
    <property type="match status" value="1"/>
</dbReference>
<dbReference type="InterPro" id="IPR043128">
    <property type="entry name" value="Rev_trsase/Diguanyl_cyclase"/>
</dbReference>
<feature type="transmembrane region" description="Helical" evidence="1">
    <location>
        <begin position="15"/>
        <end position="36"/>
    </location>
</feature>
<dbReference type="Gene3D" id="3.30.70.270">
    <property type="match status" value="1"/>
</dbReference>
<feature type="transmembrane region" description="Helical" evidence="1">
    <location>
        <begin position="43"/>
        <end position="67"/>
    </location>
</feature>
<feature type="transmembrane region" description="Helical" evidence="1">
    <location>
        <begin position="138"/>
        <end position="163"/>
    </location>
</feature>
<evidence type="ECO:0000256" key="1">
    <source>
        <dbReference type="SAM" id="Phobius"/>
    </source>
</evidence>
<dbReference type="SUPFAM" id="SSF55073">
    <property type="entry name" value="Nucleotide cyclase"/>
    <property type="match status" value="1"/>
</dbReference>
<dbReference type="NCBIfam" id="TIGR00254">
    <property type="entry name" value="GGDEF"/>
    <property type="match status" value="1"/>
</dbReference>
<dbReference type="EMBL" id="CAEZSS010000026">
    <property type="protein sequence ID" value="CAB4541722.1"/>
    <property type="molecule type" value="Genomic_DNA"/>
</dbReference>
<dbReference type="PANTHER" id="PTHR46663">
    <property type="entry name" value="DIGUANYLATE CYCLASE DGCT-RELATED"/>
    <property type="match status" value="1"/>
</dbReference>
<dbReference type="PROSITE" id="PS50887">
    <property type="entry name" value="GGDEF"/>
    <property type="match status" value="1"/>
</dbReference>
<organism evidence="3">
    <name type="scientific">freshwater metagenome</name>
    <dbReference type="NCBI Taxonomy" id="449393"/>
    <lineage>
        <taxon>unclassified sequences</taxon>
        <taxon>metagenomes</taxon>
        <taxon>ecological metagenomes</taxon>
    </lineage>
</organism>
<feature type="transmembrane region" description="Helical" evidence="1">
    <location>
        <begin position="230"/>
        <end position="249"/>
    </location>
</feature>
<accession>A0A6J6BRU9</accession>
<feature type="transmembrane region" description="Helical" evidence="1">
    <location>
        <begin position="198"/>
        <end position="218"/>
    </location>
</feature>
<reference evidence="3" key="1">
    <citation type="submission" date="2020-05" db="EMBL/GenBank/DDBJ databases">
        <authorList>
            <person name="Chiriac C."/>
            <person name="Salcher M."/>
            <person name="Ghai R."/>
            <person name="Kavagutti S V."/>
        </authorList>
    </citation>
    <scope>NUCLEOTIDE SEQUENCE</scope>
</reference>
<dbReference type="InterPro" id="IPR052163">
    <property type="entry name" value="DGC-Regulatory_Protein"/>
</dbReference>